<dbReference type="InterPro" id="IPR009594">
    <property type="entry name" value="Tscrpt_reg_HTH_AraC_N"/>
</dbReference>
<keyword evidence="5" id="KW-1185">Reference proteome</keyword>
<evidence type="ECO:0000313" key="4">
    <source>
        <dbReference type="EMBL" id="SOD55917.1"/>
    </source>
</evidence>
<feature type="domain" description="HTH araC/xylS-type" evidence="3">
    <location>
        <begin position="199"/>
        <end position="297"/>
    </location>
</feature>
<gene>
    <name evidence="4" type="ORF">SAMN06296416_10883</name>
</gene>
<dbReference type="PROSITE" id="PS01124">
    <property type="entry name" value="HTH_ARAC_FAMILY_2"/>
    <property type="match status" value="1"/>
</dbReference>
<evidence type="ECO:0000313" key="5">
    <source>
        <dbReference type="Proteomes" id="UP000219374"/>
    </source>
</evidence>
<protein>
    <submittedName>
        <fullName evidence="4">Transcriptional regulator, AraC family</fullName>
    </submittedName>
</protein>
<evidence type="ECO:0000256" key="1">
    <source>
        <dbReference type="ARBA" id="ARBA00023015"/>
    </source>
</evidence>
<dbReference type="SMART" id="SM00342">
    <property type="entry name" value="HTH_ARAC"/>
    <property type="match status" value="1"/>
</dbReference>
<evidence type="ECO:0000256" key="2">
    <source>
        <dbReference type="ARBA" id="ARBA00023163"/>
    </source>
</evidence>
<dbReference type="Gene3D" id="1.10.10.60">
    <property type="entry name" value="Homeodomain-like"/>
    <property type="match status" value="1"/>
</dbReference>
<dbReference type="InterPro" id="IPR018060">
    <property type="entry name" value="HTH_AraC"/>
</dbReference>
<proteinExistence type="predicted"/>
<dbReference type="OrthoDB" id="34150at2"/>
<dbReference type="PANTHER" id="PTHR43436">
    <property type="entry name" value="ARAC-FAMILY TRANSCRIPTIONAL REGULATOR"/>
    <property type="match status" value="1"/>
</dbReference>
<evidence type="ECO:0000259" key="3">
    <source>
        <dbReference type="PROSITE" id="PS01124"/>
    </source>
</evidence>
<organism evidence="4 5">
    <name type="scientific">Pseudoxanthomonas wuyuanensis</name>
    <dbReference type="NCBI Taxonomy" id="1073196"/>
    <lineage>
        <taxon>Bacteria</taxon>
        <taxon>Pseudomonadati</taxon>
        <taxon>Pseudomonadota</taxon>
        <taxon>Gammaproteobacteria</taxon>
        <taxon>Lysobacterales</taxon>
        <taxon>Lysobacteraceae</taxon>
        <taxon>Pseudoxanthomonas</taxon>
    </lineage>
</organism>
<name>A0A286DB98_9GAMM</name>
<dbReference type="RefSeq" id="WP_097122889.1">
    <property type="nucleotide sequence ID" value="NZ_OCND01000008.1"/>
</dbReference>
<sequence length="304" mass="33440">MSTDDQGLSAKRAELAALIERFTDGDGIHETPIEGLRFARIGAPSEPMRGVQEPSLCLIVQGAKQAMLGNEIYEYDASRYLVASVDLPVTGRVTVASPEMPYLCFVLRLSPGDIASLVTQAETASAPLPPPSRGLSVSQCDPELLDAALRLTRLLGAPQDIALLAPLVIREILYRLLRSGQGGMLRHISIADSQGHRVAKAIGWLRRNFHQPLRIEHIAREVHMSPSALHHHFKAITAMSPLQYQKQLRLQEARRLMLSEVLDAATASHRVGYESPSQFSREYSRMFGAPPLRDVERLRSSAAG</sequence>
<dbReference type="AlphaFoldDB" id="A0A286DB98"/>
<dbReference type="SUPFAM" id="SSF46689">
    <property type="entry name" value="Homeodomain-like"/>
    <property type="match status" value="2"/>
</dbReference>
<keyword evidence="1" id="KW-0805">Transcription regulation</keyword>
<dbReference type="Proteomes" id="UP000219374">
    <property type="component" value="Unassembled WGS sequence"/>
</dbReference>
<dbReference type="Pfam" id="PF12833">
    <property type="entry name" value="HTH_18"/>
    <property type="match status" value="1"/>
</dbReference>
<dbReference type="EMBL" id="OCND01000008">
    <property type="protein sequence ID" value="SOD55917.1"/>
    <property type="molecule type" value="Genomic_DNA"/>
</dbReference>
<reference evidence="4 5" key="1">
    <citation type="submission" date="2017-09" db="EMBL/GenBank/DDBJ databases">
        <authorList>
            <person name="Ehlers B."/>
            <person name="Leendertz F.H."/>
        </authorList>
    </citation>
    <scope>NUCLEOTIDE SEQUENCE [LARGE SCALE GENOMIC DNA]</scope>
    <source>
        <strain evidence="4 5">CGMCC 1.10978</strain>
    </source>
</reference>
<keyword evidence="2" id="KW-0804">Transcription</keyword>
<dbReference type="GO" id="GO:0043565">
    <property type="term" value="F:sequence-specific DNA binding"/>
    <property type="evidence" value="ECO:0007669"/>
    <property type="project" value="InterPro"/>
</dbReference>
<dbReference type="GO" id="GO:0003700">
    <property type="term" value="F:DNA-binding transcription factor activity"/>
    <property type="evidence" value="ECO:0007669"/>
    <property type="project" value="InterPro"/>
</dbReference>
<dbReference type="Pfam" id="PF06719">
    <property type="entry name" value="AraC_N"/>
    <property type="match status" value="1"/>
</dbReference>
<dbReference type="PANTHER" id="PTHR43436:SF1">
    <property type="entry name" value="TRANSCRIPTIONAL REGULATORY PROTEIN"/>
    <property type="match status" value="1"/>
</dbReference>
<dbReference type="InterPro" id="IPR009057">
    <property type="entry name" value="Homeodomain-like_sf"/>
</dbReference>
<accession>A0A286DB98</accession>